<accession>A0A9X1MPU8</accession>
<evidence type="ECO:0000256" key="1">
    <source>
        <dbReference type="SAM" id="Phobius"/>
    </source>
</evidence>
<feature type="transmembrane region" description="Helical" evidence="1">
    <location>
        <begin position="12"/>
        <end position="32"/>
    </location>
</feature>
<dbReference type="RefSeq" id="WP_230221884.1">
    <property type="nucleotide sequence ID" value="NZ_JAJKFT010000010.1"/>
</dbReference>
<proteinExistence type="predicted"/>
<organism evidence="2 3">
    <name type="scientific">Blastopirellula sediminis</name>
    <dbReference type="NCBI Taxonomy" id="2894196"/>
    <lineage>
        <taxon>Bacteria</taxon>
        <taxon>Pseudomonadati</taxon>
        <taxon>Planctomycetota</taxon>
        <taxon>Planctomycetia</taxon>
        <taxon>Pirellulales</taxon>
        <taxon>Pirellulaceae</taxon>
        <taxon>Blastopirellula</taxon>
    </lineage>
</organism>
<evidence type="ECO:0000313" key="3">
    <source>
        <dbReference type="Proteomes" id="UP001139103"/>
    </source>
</evidence>
<gene>
    <name evidence="2" type="ORF">LOC68_19620</name>
</gene>
<dbReference type="AlphaFoldDB" id="A0A9X1MPU8"/>
<keyword evidence="1" id="KW-0472">Membrane</keyword>
<keyword evidence="1" id="KW-1133">Transmembrane helix</keyword>
<comment type="caution">
    <text evidence="2">The sequence shown here is derived from an EMBL/GenBank/DDBJ whole genome shotgun (WGS) entry which is preliminary data.</text>
</comment>
<protein>
    <submittedName>
        <fullName evidence="2">Uncharacterized protein</fullName>
    </submittedName>
</protein>
<feature type="transmembrane region" description="Helical" evidence="1">
    <location>
        <begin position="38"/>
        <end position="59"/>
    </location>
</feature>
<dbReference type="Proteomes" id="UP001139103">
    <property type="component" value="Unassembled WGS sequence"/>
</dbReference>
<keyword evidence="3" id="KW-1185">Reference proteome</keyword>
<keyword evidence="1" id="KW-0812">Transmembrane</keyword>
<name>A0A9X1MPU8_9BACT</name>
<sequence>MGDLQNATAIWAKGILFILLGLFAATLLLLFAPDWRVAGLLCLSIWAFCRAYYFAFYVIEHYVDPGYKFAGLIDFAKYAAGIRRD</sequence>
<evidence type="ECO:0000313" key="2">
    <source>
        <dbReference type="EMBL" id="MCC9630609.1"/>
    </source>
</evidence>
<dbReference type="EMBL" id="JAJKFT010000010">
    <property type="protein sequence ID" value="MCC9630609.1"/>
    <property type="molecule type" value="Genomic_DNA"/>
</dbReference>
<reference evidence="2" key="1">
    <citation type="submission" date="2021-11" db="EMBL/GenBank/DDBJ databases">
        <title>Genome sequence.</title>
        <authorList>
            <person name="Sun Q."/>
        </authorList>
    </citation>
    <scope>NUCLEOTIDE SEQUENCE</scope>
    <source>
        <strain evidence="2">JC732</strain>
    </source>
</reference>